<keyword evidence="1" id="KW-1133">Transmembrane helix</keyword>
<protein>
    <recommendedName>
        <fullName evidence="4">Polysaccharide chain length determinant N-terminal domain-containing protein</fullName>
    </recommendedName>
</protein>
<evidence type="ECO:0000313" key="3">
    <source>
        <dbReference type="Proteomes" id="UP000230405"/>
    </source>
</evidence>
<keyword evidence="1" id="KW-0812">Transmembrane</keyword>
<dbReference type="PANTHER" id="PTHR32309:SF13">
    <property type="entry name" value="FERRIC ENTEROBACTIN TRANSPORT PROTEIN FEPE"/>
    <property type="match status" value="1"/>
</dbReference>
<dbReference type="EMBL" id="PFPO01000072">
    <property type="protein sequence ID" value="PIZ98696.1"/>
    <property type="molecule type" value="Genomic_DNA"/>
</dbReference>
<dbReference type="GO" id="GO:0004713">
    <property type="term" value="F:protein tyrosine kinase activity"/>
    <property type="evidence" value="ECO:0007669"/>
    <property type="project" value="TreeGrafter"/>
</dbReference>
<dbReference type="PANTHER" id="PTHR32309">
    <property type="entry name" value="TYROSINE-PROTEIN KINASE"/>
    <property type="match status" value="1"/>
</dbReference>
<reference evidence="3" key="1">
    <citation type="submission" date="2017-09" db="EMBL/GenBank/DDBJ databases">
        <title>Depth-based differentiation of microbial function through sediment-hosted aquifers and enrichment of novel symbionts in the deep terrestrial subsurface.</title>
        <authorList>
            <person name="Probst A.J."/>
            <person name="Ladd B."/>
            <person name="Jarett J.K."/>
            <person name="Geller-Mcgrath D.E."/>
            <person name="Sieber C.M.K."/>
            <person name="Emerson J.B."/>
            <person name="Anantharaman K."/>
            <person name="Thomas B.C."/>
            <person name="Malmstrom R."/>
            <person name="Stieglmeier M."/>
            <person name="Klingl A."/>
            <person name="Woyke T."/>
            <person name="Ryan C.M."/>
            <person name="Banfield J.F."/>
        </authorList>
    </citation>
    <scope>NUCLEOTIDE SEQUENCE [LARGE SCALE GENOMIC DNA]</scope>
</reference>
<keyword evidence="1" id="KW-0472">Membrane</keyword>
<accession>A0A2M7VE00</accession>
<evidence type="ECO:0000256" key="1">
    <source>
        <dbReference type="SAM" id="Phobius"/>
    </source>
</evidence>
<feature type="transmembrane region" description="Helical" evidence="1">
    <location>
        <begin position="174"/>
        <end position="195"/>
    </location>
</feature>
<evidence type="ECO:0008006" key="4">
    <source>
        <dbReference type="Google" id="ProtNLM"/>
    </source>
</evidence>
<dbReference type="InterPro" id="IPR050445">
    <property type="entry name" value="Bact_polysacc_biosynth/exp"/>
</dbReference>
<evidence type="ECO:0000313" key="2">
    <source>
        <dbReference type="EMBL" id="PIZ98696.1"/>
    </source>
</evidence>
<proteinExistence type="predicted"/>
<name>A0A2M7VE00_9BACT</name>
<comment type="caution">
    <text evidence="2">The sequence shown here is derived from an EMBL/GenBank/DDBJ whole genome shotgun (WGS) entry which is preliminary data.</text>
</comment>
<organism evidence="2 3">
    <name type="scientific">Candidatus Komeilibacteria bacterium CG_4_10_14_0_2_um_filter_37_10</name>
    <dbReference type="NCBI Taxonomy" id="1974470"/>
    <lineage>
        <taxon>Bacteria</taxon>
        <taxon>Candidatus Komeiliibacteriota</taxon>
    </lineage>
</organism>
<dbReference type="AlphaFoldDB" id="A0A2M7VE00"/>
<sequence length="203" mass="22879">MTYLNKLKNHKNSVISLTLGLVAIVMIVSLVLPQHYGSTTRLLIIQNQSQSVDSYLAAKAAEKIGNMFSEVVYSSSFFDKVWTAGYNIGKDWGETERERRKLWQQRIDIQMVPQTSLLEITAYSVDRNQAEQLVQAVSAIVIGQGSEYYGPTDQVQIKLIDKPITSRYPVKPNLLVNGLEALGLGLVLSLLYVYLKPDKRRED</sequence>
<gene>
    <name evidence="2" type="ORF">COX77_03695</name>
</gene>
<feature type="transmembrane region" description="Helical" evidence="1">
    <location>
        <begin position="12"/>
        <end position="32"/>
    </location>
</feature>
<dbReference type="GO" id="GO:0005886">
    <property type="term" value="C:plasma membrane"/>
    <property type="evidence" value="ECO:0007669"/>
    <property type="project" value="TreeGrafter"/>
</dbReference>
<dbReference type="Proteomes" id="UP000230405">
    <property type="component" value="Unassembled WGS sequence"/>
</dbReference>